<protein>
    <submittedName>
        <fullName evidence="7">P-loop containing nucleoside triphosphate hydrolase protein</fullName>
    </submittedName>
</protein>
<evidence type="ECO:0000256" key="5">
    <source>
        <dbReference type="SAM" id="MobiDB-lite"/>
    </source>
</evidence>
<keyword evidence="3" id="KW-0067">ATP-binding</keyword>
<dbReference type="InterPro" id="IPR050773">
    <property type="entry name" value="CbxX/CfxQ_RuBisCO_ESX"/>
</dbReference>
<comment type="caution">
    <text evidence="7">The sequence shown here is derived from an EMBL/GenBank/DDBJ whole genome shotgun (WGS) entry which is preliminary data.</text>
</comment>
<dbReference type="FunFam" id="1.10.8.60:FF:000160">
    <property type="entry name" value="WGS project CABT00000000 data, contig 2.55"/>
    <property type="match status" value="1"/>
</dbReference>
<keyword evidence="7" id="KW-0378">Hydrolase</keyword>
<feature type="domain" description="AAA+ ATPase" evidence="6">
    <location>
        <begin position="1895"/>
        <end position="2032"/>
    </location>
</feature>
<dbReference type="Gene3D" id="3.40.50.300">
    <property type="entry name" value="P-loop containing nucleotide triphosphate hydrolases"/>
    <property type="match status" value="5"/>
</dbReference>
<dbReference type="InterPro" id="IPR000641">
    <property type="entry name" value="CbxX/CfxQ"/>
</dbReference>
<comment type="similarity">
    <text evidence="1">Belongs to the CbxX/CfxQ family.</text>
</comment>
<keyword evidence="4" id="KW-0175">Coiled coil</keyword>
<feature type="compositionally biased region" description="Low complexity" evidence="5">
    <location>
        <begin position="1268"/>
        <end position="1277"/>
    </location>
</feature>
<dbReference type="InterPro" id="IPR041679">
    <property type="entry name" value="DNA2/NAM7-like_C"/>
</dbReference>
<dbReference type="PRINTS" id="PR00819">
    <property type="entry name" value="CBXCFQXSUPER"/>
</dbReference>
<dbReference type="Gene3D" id="1.10.8.60">
    <property type="match status" value="2"/>
</dbReference>
<dbReference type="InterPro" id="IPR041627">
    <property type="entry name" value="AAA_lid_6"/>
</dbReference>
<organism evidence="7 8">
    <name type="scientific">Mycena albidolilacea</name>
    <dbReference type="NCBI Taxonomy" id="1033008"/>
    <lineage>
        <taxon>Eukaryota</taxon>
        <taxon>Fungi</taxon>
        <taxon>Dikarya</taxon>
        <taxon>Basidiomycota</taxon>
        <taxon>Agaricomycotina</taxon>
        <taxon>Agaricomycetes</taxon>
        <taxon>Agaricomycetidae</taxon>
        <taxon>Agaricales</taxon>
        <taxon>Marasmiineae</taxon>
        <taxon>Mycenaceae</taxon>
        <taxon>Mycena</taxon>
    </lineage>
</organism>
<dbReference type="Pfam" id="PF13087">
    <property type="entry name" value="AAA_12"/>
    <property type="match status" value="1"/>
</dbReference>
<dbReference type="InterPro" id="IPR027417">
    <property type="entry name" value="P-loop_NTPase"/>
</dbReference>
<dbReference type="CDD" id="cd18808">
    <property type="entry name" value="SF1_C_Upf1"/>
    <property type="match status" value="1"/>
</dbReference>
<dbReference type="Pfam" id="PF00004">
    <property type="entry name" value="AAA"/>
    <property type="match status" value="3"/>
</dbReference>
<feature type="compositionally biased region" description="Pro residues" evidence="5">
    <location>
        <begin position="2161"/>
        <end position="2172"/>
    </location>
</feature>
<dbReference type="CDD" id="cd06008">
    <property type="entry name" value="NF-X1-zinc-finger"/>
    <property type="match status" value="1"/>
</dbReference>
<gene>
    <name evidence="7" type="ORF">DFH08DRAFT_920713</name>
</gene>
<proteinExistence type="inferred from homology"/>
<feature type="region of interest" description="Disordered" evidence="5">
    <location>
        <begin position="2124"/>
        <end position="2187"/>
    </location>
</feature>
<dbReference type="PANTHER" id="PTHR43392:SF2">
    <property type="entry name" value="AAA-TYPE ATPASE FAMILY PROTEIN _ ANKYRIN REPEAT FAMILY PROTEIN"/>
    <property type="match status" value="1"/>
</dbReference>
<sequence length="2327" mass="258921">MATRTDPARRNRLNKILNDILTGKQKLTAQNNPHFLEAICVQPDPAACVNNIISLPAGLDSIQESMRLDLTAKFFNSRATDLLIYLQSPALASIGGGGFLHQVLAKIVDPPIFWGQFILAFRTEQLQDNAQRCFAWLLLHLISTTAELSNPYLDLARDPTIVDRILASPIAETVAFGRQIKEFLDMRSTSTIFQGDLLPGGRHDNDFDDFRAISILPTADELSCTKSSFLRSSSELEDPETIDTRLFIYLDSQFRLLREDMVYEMREELQIIMNKKKGRRKGTVIEGLKLLGLYCGPDEKRRCKWGVTLQCAKDLPFFDKVEPKKRKAHLESSGRRLLKHQSLTCLIVDGELIAFSTINRDEELLIRNPPVVVLQLEGDATISKVLLRLKAAKDIKVVQIETALFAYEPILKALQAIKNMPLAPELLFWTPDDILRNPSSSPTVIINALVSNPRCDVGRLLNTPKSIILDASQAASLLSALTQKVSLIQGPPGTGKSFIGALLAKALIDFTDKTVLVVCYTNHALDQFLEDLVNIGIPEQCMVRLGKANSKTESMSLFNQSASFRRSKADWTDIDALKRRSEGLESNLRLAFGQYASSTVSNSDLLGYLEFEDPRFSEAFTVPSEDDNMTLVGQGGQAIQGDYLLHQWAQGRDTGVLRQHPSVLEFSDIWCMQAPARKSKLRDWKQAILEEQVAQIISIAREYNETQTELARKFTANTVAILSNRRIIGCTTTAAAKYTESIQAASPGVLLVEEAGEILESHVLTALGQTTDQLCLIGDHQQLRPKVNNYSLTVEKGEGYDLNRSMFERLVLKGYPHQTLTQQHRMRPEISDLVRQLTYPNLIDAASTYNRPSIRGLRDVIVFVNHNSPEDEFGELSDRRDMGSSSSKQNTFEVEMVLKTVRYLGQQGYGTDQLVILTPYLGQLLLLKTSLAKENDPLLNDLDSHELASAGLLPPGSSRSHNRPIRLATIDNYQGEESDIVIVSLTRSNLNNDIGFMFSPERLNVLLSRARNSLVMIGNAATFRRARNGKKLWTKLLDMLQAHGHFYEGLPVHCERHPDRTAVLSRPIDFETECPDGGCQEPCGILLNCGHACPSKCHRIVDHSKMPCEHLVTWTCEKGHRQSQKCRLYGKSPNRCTKCANDAKKAEANRKREAEQLERRRKQEAEQLAHEERMAEVNANIAREQQVLQDARLAEEREHALRQKQKDLEDAAARARQQPQPTLYQGFTGSNPTPSPNSAPAPTTKSLQDLLRRPSTQQTSPRAPNPTSPTSNNAPPTGVSTSASQEEWDRQKRVEGANNVAIDAIMSMVGLEDVKAQVLRIKHKIDVVKRQSARLNDERFNIVFQGNPGTGKTTVARHYANFLASAGVIPGSEFVETTGSRLSNEGVKGIEGHITRVEKAGGGVIFVDEAYQLTNDYGQGKQVLDFLLAEMENKVGVIVFIFAGYKKELERFFEHNPGLVSRVPYNLNFTDYTNEELLSMLEQLIQKKFGGSMKIEDGSRGLYARIAIRRLGRGRGTDGFGNARALHNLFAKVHERQATRLQQERKQRWISDDFLLTKEDLIGPNPSLATKENLAWKKLQSLIGLESVKETVRTLIDRIIENYERELKELEPITTSLNRVFLGSPGTGKTTVAQLYGQILADLGLLSKGEVVLKNPADFIGAHLGHSEKNTKAILSTTVGKVLVIDEAYMLFSSGKGTGNESDSFKTAVIDTLVAEIQSVPGEDRAVLLLGYEDKMVEMFQNVNPGLSRRFAIENAFRFEDFTDSQLRDILDLKLKVQDLKATDPAKIVALEVLARARIRPNFGNAGEVENLLGQAKMRHSARHRTLPLQDRPVEIIFEPRDFDADFDRGANASTNLTQMFQDIVGCDHIIGKLGDYQRIAVVTKERGMDARLLIPMCFVFKGPPGTGKTTIARKMGQVYYDMGFLGTNEVVECSASDLVGQYVGHTGPKTKQLFEKALGKVLFIDEAYRLGEGRFAQEAIDEIVGILTNPRFQNKVLVILAGYDHDMNTLMSINTGLSSRFPEEIIFHNMDSDACLAVLKGALGKQTVVLNELDDKSSPALPSWGNARDMQTLAKQMTTGVLTSMANRFMKTVWKDTQLTLSAQDAIKCMETMLNERRSRVVNVKSKARESSFQASAPPPTPTPPSSTSATSHSVQRPPASKPPTDRPPSPVDAGEPGAASAIQRDAGVTDQIWQELEKDKEAARSASQVLGDALEQAKRDVEEVTKQEKAHSTSAALSQRAATIQERASDALKARKLAEKREILKRALEQKKREAEQRRQREAAVQNALRRMGRCVQGYPWTKQASGGWRCAGGSHFVGDDQLKV</sequence>
<dbReference type="InterPro" id="IPR003593">
    <property type="entry name" value="AAA+_ATPase"/>
</dbReference>
<feature type="domain" description="AAA+ ATPase" evidence="6">
    <location>
        <begin position="1615"/>
        <end position="1757"/>
    </location>
</feature>
<dbReference type="CDD" id="cd22265">
    <property type="entry name" value="UDM1_RNF168"/>
    <property type="match status" value="1"/>
</dbReference>
<dbReference type="SUPFAM" id="SSF52540">
    <property type="entry name" value="P-loop containing nucleoside triphosphate hydrolases"/>
    <property type="match status" value="4"/>
</dbReference>
<dbReference type="InterPro" id="IPR003959">
    <property type="entry name" value="ATPase_AAA_core"/>
</dbReference>
<evidence type="ECO:0000313" key="7">
    <source>
        <dbReference type="EMBL" id="KAJ7363988.1"/>
    </source>
</evidence>
<dbReference type="Proteomes" id="UP001218218">
    <property type="component" value="Unassembled WGS sequence"/>
</dbReference>
<dbReference type="CDD" id="cd00009">
    <property type="entry name" value="AAA"/>
    <property type="match status" value="2"/>
</dbReference>
<name>A0AAD7ANJ3_9AGAR</name>
<evidence type="ECO:0000256" key="3">
    <source>
        <dbReference type="ARBA" id="ARBA00022840"/>
    </source>
</evidence>
<evidence type="ECO:0000256" key="1">
    <source>
        <dbReference type="ARBA" id="ARBA00010378"/>
    </source>
</evidence>
<feature type="domain" description="AAA+ ATPase" evidence="6">
    <location>
        <begin position="1338"/>
        <end position="1473"/>
    </location>
</feature>
<evidence type="ECO:0000256" key="4">
    <source>
        <dbReference type="SAM" id="Coils"/>
    </source>
</evidence>
<dbReference type="FunFam" id="3.40.50.300:FF:000216">
    <property type="entry name" value="Type VII secretion ATPase EccA"/>
    <property type="match status" value="3"/>
</dbReference>
<feature type="compositionally biased region" description="Basic and acidic residues" evidence="5">
    <location>
        <begin position="1198"/>
        <end position="1213"/>
    </location>
</feature>
<dbReference type="FunFam" id="3.40.50.300:FF:001660">
    <property type="entry name" value="NF-X1 finger and helicase protein, putative"/>
    <property type="match status" value="1"/>
</dbReference>
<feature type="coiled-coil region" evidence="4">
    <location>
        <begin position="2256"/>
        <end position="2290"/>
    </location>
</feature>
<dbReference type="SMART" id="SM00382">
    <property type="entry name" value="AAA"/>
    <property type="match status" value="4"/>
</dbReference>
<dbReference type="InterPro" id="IPR047187">
    <property type="entry name" value="SF1_C_Upf1"/>
</dbReference>
<dbReference type="GO" id="GO:0005524">
    <property type="term" value="F:ATP binding"/>
    <property type="evidence" value="ECO:0007669"/>
    <property type="project" value="UniProtKB-KW"/>
</dbReference>
<dbReference type="Pfam" id="PF17866">
    <property type="entry name" value="AAA_lid_6"/>
    <property type="match status" value="2"/>
</dbReference>
<evidence type="ECO:0000256" key="2">
    <source>
        <dbReference type="ARBA" id="ARBA00022741"/>
    </source>
</evidence>
<evidence type="ECO:0000259" key="6">
    <source>
        <dbReference type="SMART" id="SM00382"/>
    </source>
</evidence>
<reference evidence="7" key="1">
    <citation type="submission" date="2023-03" db="EMBL/GenBank/DDBJ databases">
        <title>Massive genome expansion in bonnet fungi (Mycena s.s.) driven by repeated elements and novel gene families across ecological guilds.</title>
        <authorList>
            <consortium name="Lawrence Berkeley National Laboratory"/>
            <person name="Harder C.B."/>
            <person name="Miyauchi S."/>
            <person name="Viragh M."/>
            <person name="Kuo A."/>
            <person name="Thoen E."/>
            <person name="Andreopoulos B."/>
            <person name="Lu D."/>
            <person name="Skrede I."/>
            <person name="Drula E."/>
            <person name="Henrissat B."/>
            <person name="Morin E."/>
            <person name="Kohler A."/>
            <person name="Barry K."/>
            <person name="LaButti K."/>
            <person name="Morin E."/>
            <person name="Salamov A."/>
            <person name="Lipzen A."/>
            <person name="Mereny Z."/>
            <person name="Hegedus B."/>
            <person name="Baldrian P."/>
            <person name="Stursova M."/>
            <person name="Weitz H."/>
            <person name="Taylor A."/>
            <person name="Grigoriev I.V."/>
            <person name="Nagy L.G."/>
            <person name="Martin F."/>
            <person name="Kauserud H."/>
        </authorList>
    </citation>
    <scope>NUCLEOTIDE SEQUENCE</scope>
    <source>
        <strain evidence="7">CBHHK002</strain>
    </source>
</reference>
<evidence type="ECO:0000313" key="8">
    <source>
        <dbReference type="Proteomes" id="UP001218218"/>
    </source>
</evidence>
<dbReference type="InterPro" id="IPR041677">
    <property type="entry name" value="DNA2/NAM7_AAA_11"/>
</dbReference>
<dbReference type="CDD" id="cd17936">
    <property type="entry name" value="EEXXEc_NFX1"/>
    <property type="match status" value="1"/>
</dbReference>
<feature type="domain" description="AAA+ ATPase" evidence="6">
    <location>
        <begin position="482"/>
        <end position="902"/>
    </location>
</feature>
<dbReference type="EMBL" id="JARIHO010000003">
    <property type="protein sequence ID" value="KAJ7363988.1"/>
    <property type="molecule type" value="Genomic_DNA"/>
</dbReference>
<accession>A0AAD7ANJ3</accession>
<dbReference type="GO" id="GO:0016887">
    <property type="term" value="F:ATP hydrolysis activity"/>
    <property type="evidence" value="ECO:0007669"/>
    <property type="project" value="InterPro"/>
</dbReference>
<dbReference type="GO" id="GO:0004386">
    <property type="term" value="F:helicase activity"/>
    <property type="evidence" value="ECO:0007669"/>
    <property type="project" value="InterPro"/>
</dbReference>
<dbReference type="Pfam" id="PF13086">
    <property type="entry name" value="AAA_11"/>
    <property type="match status" value="1"/>
</dbReference>
<feature type="region of interest" description="Disordered" evidence="5">
    <location>
        <begin position="1198"/>
        <end position="1293"/>
    </location>
</feature>
<keyword evidence="2" id="KW-0547">Nucleotide-binding</keyword>
<keyword evidence="8" id="KW-1185">Reference proteome</keyword>
<dbReference type="PANTHER" id="PTHR43392">
    <property type="entry name" value="AAA-TYPE ATPASE FAMILY PROTEIN / ANKYRIN REPEAT FAMILY PROTEIN"/>
    <property type="match status" value="1"/>
</dbReference>